<organism evidence="3 4">
    <name type="scientific">Dendryphion nanum</name>
    <dbReference type="NCBI Taxonomy" id="256645"/>
    <lineage>
        <taxon>Eukaryota</taxon>
        <taxon>Fungi</taxon>
        <taxon>Dikarya</taxon>
        <taxon>Ascomycota</taxon>
        <taxon>Pezizomycotina</taxon>
        <taxon>Dothideomycetes</taxon>
        <taxon>Pleosporomycetidae</taxon>
        <taxon>Pleosporales</taxon>
        <taxon>Torulaceae</taxon>
        <taxon>Dendryphion</taxon>
    </lineage>
</organism>
<dbReference type="Pfam" id="PF00656">
    <property type="entry name" value="Peptidase_C14"/>
    <property type="match status" value="1"/>
</dbReference>
<dbReference type="OrthoDB" id="4760831at2759"/>
<comment type="caution">
    <text evidence="3">The sequence shown here is derived from an EMBL/GenBank/DDBJ whole genome shotgun (WGS) entry which is preliminary data.</text>
</comment>
<feature type="region of interest" description="Disordered" evidence="1">
    <location>
        <begin position="389"/>
        <end position="455"/>
    </location>
</feature>
<protein>
    <recommendedName>
        <fullName evidence="2">Peptidase C14 caspase domain-containing protein</fullName>
    </recommendedName>
</protein>
<feature type="region of interest" description="Disordered" evidence="1">
    <location>
        <begin position="1"/>
        <end position="34"/>
    </location>
</feature>
<dbReference type="AlphaFoldDB" id="A0A9P9DL36"/>
<feature type="domain" description="Peptidase C14 caspase" evidence="2">
    <location>
        <begin position="94"/>
        <end position="256"/>
    </location>
</feature>
<dbReference type="Gene3D" id="3.40.50.1460">
    <property type="match status" value="1"/>
</dbReference>
<feature type="compositionally biased region" description="Polar residues" evidence="1">
    <location>
        <begin position="414"/>
        <end position="428"/>
    </location>
</feature>
<evidence type="ECO:0000313" key="4">
    <source>
        <dbReference type="Proteomes" id="UP000700596"/>
    </source>
</evidence>
<reference evidence="3" key="1">
    <citation type="journal article" date="2021" name="Nat. Commun.">
        <title>Genetic determinants of endophytism in the Arabidopsis root mycobiome.</title>
        <authorList>
            <person name="Mesny F."/>
            <person name="Miyauchi S."/>
            <person name="Thiergart T."/>
            <person name="Pickel B."/>
            <person name="Atanasova L."/>
            <person name="Karlsson M."/>
            <person name="Huettel B."/>
            <person name="Barry K.W."/>
            <person name="Haridas S."/>
            <person name="Chen C."/>
            <person name="Bauer D."/>
            <person name="Andreopoulos W."/>
            <person name="Pangilinan J."/>
            <person name="LaButti K."/>
            <person name="Riley R."/>
            <person name="Lipzen A."/>
            <person name="Clum A."/>
            <person name="Drula E."/>
            <person name="Henrissat B."/>
            <person name="Kohler A."/>
            <person name="Grigoriev I.V."/>
            <person name="Martin F.M."/>
            <person name="Hacquard S."/>
        </authorList>
    </citation>
    <scope>NUCLEOTIDE SEQUENCE</scope>
    <source>
        <strain evidence="3">MPI-CAGE-CH-0243</strain>
    </source>
</reference>
<dbReference type="Proteomes" id="UP000700596">
    <property type="component" value="Unassembled WGS sequence"/>
</dbReference>
<keyword evidence="4" id="KW-1185">Reference proteome</keyword>
<sequence length="455" mass="51292">MESTCKTPIDRPVKNHLPTKHPPNEAVRPTPTIDTSNEYRRVIASDDVEATQESEKQAWFQNAINEKLDIPNGYLKVAVLIVRWHEDIDSFPVGHEKEVNELTALFRERFNYEVEETKLGKTPNPQIELNYAIMQHIFKHDGRNNLLIVYYTGHGAVYKPHDQHLELSANGHTNVNDSNPSVAFWGEAEEPLLRNSVKSDILAILDCCYASNALKGPTKPDNVYELMGASPRNSSTPGPGEKSMTHALIKALESMLDSNDNNYTTIRLQSIMNRNRKMSIQIGDQLHRHHRHIQLQPVKKPIEGSEGDQRFSSMIPEQAWFKLRFSLKDAHLTKAQVEKFARALPAVCSEAELPIRRIDWTMMETHSSPPSRTTKFANVAHTVLCVQKISKSRDKSNSPSSSQASPILKRKRSSTGSTVARRQSSSLQFEPRELGPPSPLQNSDVEDSGNHGDEE</sequence>
<evidence type="ECO:0000313" key="3">
    <source>
        <dbReference type="EMBL" id="KAH7121194.1"/>
    </source>
</evidence>
<proteinExistence type="predicted"/>
<name>A0A9P9DL36_9PLEO</name>
<dbReference type="EMBL" id="JAGMWT010000010">
    <property type="protein sequence ID" value="KAH7121194.1"/>
    <property type="molecule type" value="Genomic_DNA"/>
</dbReference>
<dbReference type="InterPro" id="IPR011600">
    <property type="entry name" value="Pept_C14_caspase"/>
</dbReference>
<evidence type="ECO:0000256" key="1">
    <source>
        <dbReference type="SAM" id="MobiDB-lite"/>
    </source>
</evidence>
<gene>
    <name evidence="3" type="ORF">B0J11DRAFT_59573</name>
</gene>
<evidence type="ECO:0000259" key="2">
    <source>
        <dbReference type="Pfam" id="PF00656"/>
    </source>
</evidence>
<accession>A0A9P9DL36</accession>
<dbReference type="GO" id="GO:0006508">
    <property type="term" value="P:proteolysis"/>
    <property type="evidence" value="ECO:0007669"/>
    <property type="project" value="InterPro"/>
</dbReference>
<dbReference type="GO" id="GO:0004197">
    <property type="term" value="F:cysteine-type endopeptidase activity"/>
    <property type="evidence" value="ECO:0007669"/>
    <property type="project" value="InterPro"/>
</dbReference>